<dbReference type="AlphaFoldDB" id="A0A7W4IS21"/>
<gene>
    <name evidence="1" type="ORF">HLH36_06015</name>
</gene>
<organism evidence="1 2">
    <name type="scientific">Gluconacetobacter aggeris</name>
    <dbReference type="NCBI Taxonomy" id="1286186"/>
    <lineage>
        <taxon>Bacteria</taxon>
        <taxon>Pseudomonadati</taxon>
        <taxon>Pseudomonadota</taxon>
        <taxon>Alphaproteobacteria</taxon>
        <taxon>Acetobacterales</taxon>
        <taxon>Acetobacteraceae</taxon>
        <taxon>Gluconacetobacter</taxon>
    </lineage>
</organism>
<keyword evidence="2" id="KW-1185">Reference proteome</keyword>
<accession>A0A7W4IS21</accession>
<proteinExistence type="predicted"/>
<dbReference type="RefSeq" id="WP_182985541.1">
    <property type="nucleotide sequence ID" value="NZ_JABEQD010000003.1"/>
</dbReference>
<evidence type="ECO:0000313" key="2">
    <source>
        <dbReference type="Proteomes" id="UP000559860"/>
    </source>
</evidence>
<comment type="caution">
    <text evidence="1">The sequence shown here is derived from an EMBL/GenBank/DDBJ whole genome shotgun (WGS) entry which is preliminary data.</text>
</comment>
<sequence>MSITDSATTLGDFLTGARYDHSGLVSAIHEYLDGVKREYGPNGFAERAAAAGYGDIVARWKADDTAGPMTEDMLRTLVAQRDLEYFADQTGLSVPAVVTILARQLPIVIYKRAHAVEPH</sequence>
<reference evidence="1 2" key="1">
    <citation type="submission" date="2020-04" db="EMBL/GenBank/DDBJ databases">
        <title>Description of novel Gluconacetobacter.</title>
        <authorList>
            <person name="Sombolestani A."/>
        </authorList>
    </citation>
    <scope>NUCLEOTIDE SEQUENCE [LARGE SCALE GENOMIC DNA]</scope>
    <source>
        <strain evidence="1 2">LMG 27801</strain>
    </source>
</reference>
<dbReference type="InterPro" id="IPR045372">
    <property type="entry name" value="YidB"/>
</dbReference>
<dbReference type="EMBL" id="JABEQD010000003">
    <property type="protein sequence ID" value="MBB2167914.1"/>
    <property type="molecule type" value="Genomic_DNA"/>
</dbReference>
<dbReference type="InterPro" id="IPR027405">
    <property type="entry name" value="YidB-like"/>
</dbReference>
<evidence type="ECO:0000313" key="1">
    <source>
        <dbReference type="EMBL" id="MBB2167914.1"/>
    </source>
</evidence>
<protein>
    <submittedName>
        <fullName evidence="1">Uncharacterized protein</fullName>
    </submittedName>
</protein>
<name>A0A7W4IS21_9PROT</name>
<dbReference type="Proteomes" id="UP000559860">
    <property type="component" value="Unassembled WGS sequence"/>
</dbReference>
<dbReference type="Gene3D" id="1.10.10.690">
    <property type="entry name" value="YidB-like"/>
    <property type="match status" value="1"/>
</dbReference>
<dbReference type="Pfam" id="PF20159">
    <property type="entry name" value="YidB"/>
    <property type="match status" value="1"/>
</dbReference>
<dbReference type="SUPFAM" id="SSF140804">
    <property type="entry name" value="YidB-like"/>
    <property type="match status" value="1"/>
</dbReference>